<organism evidence="1 2">
    <name type="scientific">Tunturiibacter gelidiferens</name>
    <dbReference type="NCBI Taxonomy" id="3069689"/>
    <lineage>
        <taxon>Bacteria</taxon>
        <taxon>Pseudomonadati</taxon>
        <taxon>Acidobacteriota</taxon>
        <taxon>Terriglobia</taxon>
        <taxon>Terriglobales</taxon>
        <taxon>Acidobacteriaceae</taxon>
        <taxon>Tunturiibacter</taxon>
    </lineage>
</organism>
<evidence type="ECO:0000313" key="1">
    <source>
        <dbReference type="EMBL" id="MBB5341107.1"/>
    </source>
</evidence>
<dbReference type="Proteomes" id="UP000569005">
    <property type="component" value="Unassembled WGS sequence"/>
</dbReference>
<name>A0ACC5P2S2_9BACT</name>
<reference evidence="1" key="1">
    <citation type="submission" date="2020-08" db="EMBL/GenBank/DDBJ databases">
        <title>Genomic Encyclopedia of Type Strains, Phase IV (KMG-V): Genome sequencing to study the core and pangenomes of soil and plant-associated prokaryotes.</title>
        <authorList>
            <person name="Whitman W."/>
        </authorList>
    </citation>
    <scope>NUCLEOTIDE SEQUENCE</scope>
    <source>
        <strain evidence="1">M8UP15</strain>
    </source>
</reference>
<proteinExistence type="predicted"/>
<accession>A0ACC5P2S2</accession>
<dbReference type="EMBL" id="JACHEA010000001">
    <property type="protein sequence ID" value="MBB5341107.1"/>
    <property type="molecule type" value="Genomic_DNA"/>
</dbReference>
<sequence>MRRLFALALAVVLCGAGVRAEAQVIPALPDIKSQGELTKAIATLDKELFDAYNSCDIDKLSTLVTDDLEFYHDKTGLAVGKQVFLNAIKNNICGKVTRKLVEGSLEVYPMHGYGAVEIGVHRFYHPGTQDRDGVGEAKFVHLWQYKDGAWKVSRVISYDHEAAK</sequence>
<comment type="caution">
    <text evidence="1">The sequence shown here is derived from an EMBL/GenBank/DDBJ whole genome shotgun (WGS) entry which is preliminary data.</text>
</comment>
<keyword evidence="2" id="KW-1185">Reference proteome</keyword>
<gene>
    <name evidence="1" type="ORF">HDF13_003440</name>
</gene>
<evidence type="ECO:0000313" key="2">
    <source>
        <dbReference type="Proteomes" id="UP000569005"/>
    </source>
</evidence>
<protein>
    <submittedName>
        <fullName evidence="1">Ketosteroid isomerase-like protein</fullName>
    </submittedName>
</protein>